<evidence type="ECO:0008006" key="4">
    <source>
        <dbReference type="Google" id="ProtNLM"/>
    </source>
</evidence>
<keyword evidence="3" id="KW-1185">Reference proteome</keyword>
<feature type="region of interest" description="Disordered" evidence="1">
    <location>
        <begin position="226"/>
        <end position="275"/>
    </location>
</feature>
<proteinExistence type="predicted"/>
<accession>A0ABR2GSR8</accession>
<organism evidence="2 3">
    <name type="scientific">Tritrichomonas musculus</name>
    <dbReference type="NCBI Taxonomy" id="1915356"/>
    <lineage>
        <taxon>Eukaryota</taxon>
        <taxon>Metamonada</taxon>
        <taxon>Parabasalia</taxon>
        <taxon>Tritrichomonadida</taxon>
        <taxon>Tritrichomonadidae</taxon>
        <taxon>Tritrichomonas</taxon>
    </lineage>
</organism>
<reference evidence="2 3" key="1">
    <citation type="submission" date="2024-04" db="EMBL/GenBank/DDBJ databases">
        <title>Tritrichomonas musculus Genome.</title>
        <authorList>
            <person name="Alves-Ferreira E."/>
            <person name="Grigg M."/>
            <person name="Lorenzi H."/>
            <person name="Galac M."/>
        </authorList>
    </citation>
    <scope>NUCLEOTIDE SEQUENCE [LARGE SCALE GENOMIC DNA]</scope>
    <source>
        <strain evidence="2 3">EAF2021</strain>
    </source>
</reference>
<gene>
    <name evidence="2" type="ORF">M9Y10_037628</name>
</gene>
<evidence type="ECO:0000256" key="1">
    <source>
        <dbReference type="SAM" id="MobiDB-lite"/>
    </source>
</evidence>
<feature type="compositionally biased region" description="Basic and acidic residues" evidence="1">
    <location>
        <begin position="226"/>
        <end position="257"/>
    </location>
</feature>
<dbReference type="EMBL" id="JAPFFF010000064">
    <property type="protein sequence ID" value="KAK8836691.1"/>
    <property type="molecule type" value="Genomic_DNA"/>
</dbReference>
<name>A0ABR2GSR8_9EUKA</name>
<protein>
    <recommendedName>
        <fullName evidence="4">Initiator binding domain-containing protein</fullName>
    </recommendedName>
</protein>
<evidence type="ECO:0000313" key="3">
    <source>
        <dbReference type="Proteomes" id="UP001470230"/>
    </source>
</evidence>
<dbReference type="Proteomes" id="UP001470230">
    <property type="component" value="Unassembled WGS sequence"/>
</dbReference>
<comment type="caution">
    <text evidence="2">The sequence shown here is derived from an EMBL/GenBank/DDBJ whole genome shotgun (WGS) entry which is preliminary data.</text>
</comment>
<evidence type="ECO:0000313" key="2">
    <source>
        <dbReference type="EMBL" id="KAK8836691.1"/>
    </source>
</evidence>
<sequence>MTEVMVLKCTLKVSPKVNSAEKEVVDDILKDYFVCNGVDLVPVCDYDWVDYDYLIKILNNAADYLYRDGMVRHNIRGEMLYIVQKNKGKPQEWRMVLSRAFDTKERKKHFDFLFQDPKTYGEWNMKGVILEPKYMYEPLPFNCVENFCLAFGEHLGKIRRIWPNCKGYLIGKLGDMQNGHFVPLEGNHSFQKISIPRGGINSKPYNALIRKVREGSKNPIKEWNETSKRYNKLDEEREEEHRKWREEEEQQKQRDFDATMEVNDGVADYETPYYD</sequence>